<feature type="transmembrane region" description="Helical" evidence="9">
    <location>
        <begin position="38"/>
        <end position="60"/>
    </location>
</feature>
<name>A0A7Y8GYI3_9BURK</name>
<comment type="caution">
    <text evidence="10">The sequence shown here is derived from an EMBL/GenBank/DDBJ whole genome shotgun (WGS) entry which is preliminary data.</text>
</comment>
<dbReference type="AlphaFoldDB" id="A0A7Y8GYI3"/>
<feature type="transmembrane region" description="Helical" evidence="9">
    <location>
        <begin position="6"/>
        <end position="26"/>
    </location>
</feature>
<organism evidence="10 11">
    <name type="scientific">Hydrogenophaga aromaticivorans</name>
    <dbReference type="NCBI Taxonomy" id="2610898"/>
    <lineage>
        <taxon>Bacteria</taxon>
        <taxon>Pseudomonadati</taxon>
        <taxon>Pseudomonadota</taxon>
        <taxon>Betaproteobacteria</taxon>
        <taxon>Burkholderiales</taxon>
        <taxon>Comamonadaceae</taxon>
        <taxon>Hydrogenophaga</taxon>
    </lineage>
</organism>
<keyword evidence="4" id="KW-0997">Cell inner membrane</keyword>
<dbReference type="Pfam" id="PF04143">
    <property type="entry name" value="Sulf_transp"/>
    <property type="match status" value="1"/>
</dbReference>
<feature type="transmembrane region" description="Helical" evidence="9">
    <location>
        <begin position="146"/>
        <end position="167"/>
    </location>
</feature>
<dbReference type="PANTHER" id="PTHR30574:SF1">
    <property type="entry name" value="SULPHUR TRANSPORT DOMAIN-CONTAINING PROTEIN"/>
    <property type="match status" value="1"/>
</dbReference>
<proteinExistence type="inferred from homology"/>
<evidence type="ECO:0000256" key="7">
    <source>
        <dbReference type="ARBA" id="ARBA00023136"/>
    </source>
</evidence>
<comment type="similarity">
    <text evidence="8">Belongs to the TsuA/YedE (TC 9.B.102) family.</text>
</comment>
<dbReference type="PANTHER" id="PTHR30574">
    <property type="entry name" value="INNER MEMBRANE PROTEIN YEDE"/>
    <property type="match status" value="1"/>
</dbReference>
<feature type="transmembrane region" description="Helical" evidence="9">
    <location>
        <begin position="261"/>
        <end position="280"/>
    </location>
</feature>
<keyword evidence="6 9" id="KW-1133">Transmembrane helix</keyword>
<accession>A0A7Y8GYI3</accession>
<evidence type="ECO:0000256" key="5">
    <source>
        <dbReference type="ARBA" id="ARBA00022692"/>
    </source>
</evidence>
<sequence>MWLSFVLVFLIGFAAHRASLCTVRAVMQWMEQRKSSLLVSFFYASLWASLATGLFAWAGVPISGRPVLASSWLFSVVGGLLFGMGAAVNGGCSLSTLQRLADGEARLFTTLVFFVLGSLVVTWLQSLGAVPWPHVEALWWNAIGPGARSALVLILLVWAVWQLAVLWRCRDRLQRPDQWLLAPRYRLSLAAMVLGLCSGLLFLLEGAWTYTNYLRELGLSWVTETNAPRWHRLALVACLFLGMVVSSVQRGQFEWRGTQSIFGWRNMLGGGLMGIGGALVPGGNDTVLLVLMPTLSLQALASFGAMLVGIYGVVKLMRVISG</sequence>
<dbReference type="EMBL" id="VYGV01000016">
    <property type="protein sequence ID" value="NWF47230.1"/>
    <property type="molecule type" value="Genomic_DNA"/>
</dbReference>
<keyword evidence="3" id="KW-1003">Cell membrane</keyword>
<evidence type="ECO:0000256" key="3">
    <source>
        <dbReference type="ARBA" id="ARBA00022475"/>
    </source>
</evidence>
<protein>
    <recommendedName>
        <fullName evidence="12">Sulphur transport domain-containing protein</fullName>
    </recommendedName>
</protein>
<keyword evidence="7 9" id="KW-0472">Membrane</keyword>
<dbReference type="RefSeq" id="WP_177137115.1">
    <property type="nucleotide sequence ID" value="NZ_VYGV01000016.1"/>
</dbReference>
<keyword evidence="11" id="KW-1185">Reference proteome</keyword>
<evidence type="ECO:0000313" key="10">
    <source>
        <dbReference type="EMBL" id="NWF47230.1"/>
    </source>
</evidence>
<evidence type="ECO:0000256" key="4">
    <source>
        <dbReference type="ARBA" id="ARBA00022519"/>
    </source>
</evidence>
<reference evidence="10 11" key="1">
    <citation type="submission" date="2019-09" db="EMBL/GenBank/DDBJ databases">
        <title>Hydrogenophaga aromatica sp. nov., isolated from a para-xylene-degrading enrichment culture.</title>
        <authorList>
            <person name="Tancsics A."/>
            <person name="Banerjee S."/>
        </authorList>
    </citation>
    <scope>NUCLEOTIDE SEQUENCE [LARGE SCALE GENOMIC DNA]</scope>
    <source>
        <strain evidence="10 11">D2P1</strain>
    </source>
</reference>
<feature type="transmembrane region" description="Helical" evidence="9">
    <location>
        <begin position="187"/>
        <end position="210"/>
    </location>
</feature>
<evidence type="ECO:0000256" key="1">
    <source>
        <dbReference type="ARBA" id="ARBA00004429"/>
    </source>
</evidence>
<evidence type="ECO:0000256" key="2">
    <source>
        <dbReference type="ARBA" id="ARBA00022448"/>
    </source>
</evidence>
<keyword evidence="2" id="KW-0813">Transport</keyword>
<dbReference type="Proteomes" id="UP000545507">
    <property type="component" value="Unassembled WGS sequence"/>
</dbReference>
<comment type="subcellular location">
    <subcellularLocation>
        <location evidence="1">Cell inner membrane</location>
        <topology evidence="1">Multi-pass membrane protein</topology>
    </subcellularLocation>
</comment>
<feature type="transmembrane region" description="Helical" evidence="9">
    <location>
        <begin position="230"/>
        <end position="249"/>
    </location>
</feature>
<feature type="transmembrane region" description="Helical" evidence="9">
    <location>
        <begin position="72"/>
        <end position="95"/>
    </location>
</feature>
<evidence type="ECO:0000256" key="6">
    <source>
        <dbReference type="ARBA" id="ARBA00022989"/>
    </source>
</evidence>
<evidence type="ECO:0000256" key="9">
    <source>
        <dbReference type="SAM" id="Phobius"/>
    </source>
</evidence>
<evidence type="ECO:0008006" key="12">
    <source>
        <dbReference type="Google" id="ProtNLM"/>
    </source>
</evidence>
<keyword evidence="5 9" id="KW-0812">Transmembrane</keyword>
<dbReference type="InterPro" id="IPR007272">
    <property type="entry name" value="Sulf_transp_TsuA/YedE"/>
</dbReference>
<evidence type="ECO:0000313" key="11">
    <source>
        <dbReference type="Proteomes" id="UP000545507"/>
    </source>
</evidence>
<gene>
    <name evidence="10" type="ORF">F3K02_18515</name>
</gene>
<dbReference type="GO" id="GO:0005886">
    <property type="term" value="C:plasma membrane"/>
    <property type="evidence" value="ECO:0007669"/>
    <property type="project" value="UniProtKB-SubCell"/>
</dbReference>
<feature type="transmembrane region" description="Helical" evidence="9">
    <location>
        <begin position="107"/>
        <end position="126"/>
    </location>
</feature>
<feature type="transmembrane region" description="Helical" evidence="9">
    <location>
        <begin position="286"/>
        <end position="314"/>
    </location>
</feature>
<evidence type="ECO:0000256" key="8">
    <source>
        <dbReference type="ARBA" id="ARBA00035655"/>
    </source>
</evidence>